<accession>A0A1W1WA63</accession>
<dbReference type="EMBL" id="FWWY01000001">
    <property type="protein sequence ID" value="SMC03039.1"/>
    <property type="molecule type" value="Genomic_DNA"/>
</dbReference>
<keyword evidence="2" id="KW-1185">Reference proteome</keyword>
<proteinExistence type="predicted"/>
<evidence type="ECO:0000313" key="2">
    <source>
        <dbReference type="Proteomes" id="UP000192660"/>
    </source>
</evidence>
<evidence type="ECO:0008006" key="3">
    <source>
        <dbReference type="Google" id="ProtNLM"/>
    </source>
</evidence>
<name>A0A1W1WA63_SULTA</name>
<dbReference type="Proteomes" id="UP000192660">
    <property type="component" value="Unassembled WGS sequence"/>
</dbReference>
<gene>
    <name evidence="1" type="ORF">SAMN00768000_0875</name>
</gene>
<protein>
    <recommendedName>
        <fullName evidence="3">Y_Y_Y domain-containing protein</fullName>
    </recommendedName>
</protein>
<dbReference type="RefSeq" id="WP_084660909.1">
    <property type="nucleotide sequence ID" value="NZ_FWWY01000001.1"/>
</dbReference>
<sequence>MSKSWGRWIKNFGLLATVMFMDVSLMPGVATFAASSPSATIKLKGPSTTIMAGQSPTFTVESSGDTSGWEYQFWIDSSQGWKMVQNYSTNNHYTIQDIMPGSYEIVAYAMSSSAVKAQAWRSAVATTQFINVGSHVSLKPMSMMNNMESMEPMVQAVARNLMNPVYQFWWQGPNGHWTSSGNYSTMSMITVPYYPVSPAHAGTYHVMVYAKDGNAPATPANEIWSSEMSVNVMPTVDFQLSPSLISINAGSSASLTLSQVYPNGDPAMGMSLDNLDSIFTITNAHGQPASGFTISGFGVTNQQFVHGQYTFNNAPTLQSGTVMITAGANVSPGIYQITASDPDHMDVTSLPVHLLVNP</sequence>
<organism evidence="1 2">
    <name type="scientific">Sulfobacillus thermosulfidooxidans (strain DSM 9293 / VKM B-1269 / AT-1)</name>
    <dbReference type="NCBI Taxonomy" id="929705"/>
    <lineage>
        <taxon>Bacteria</taxon>
        <taxon>Bacillati</taxon>
        <taxon>Bacillota</taxon>
        <taxon>Clostridia</taxon>
        <taxon>Eubacteriales</taxon>
        <taxon>Clostridiales Family XVII. Incertae Sedis</taxon>
        <taxon>Sulfobacillus</taxon>
    </lineage>
</organism>
<dbReference type="AlphaFoldDB" id="A0A1W1WA63"/>
<dbReference type="OrthoDB" id="9763643at2"/>
<evidence type="ECO:0000313" key="1">
    <source>
        <dbReference type="EMBL" id="SMC03039.1"/>
    </source>
</evidence>
<reference evidence="2" key="1">
    <citation type="submission" date="2017-04" db="EMBL/GenBank/DDBJ databases">
        <authorList>
            <person name="Varghese N."/>
            <person name="Submissions S."/>
        </authorList>
    </citation>
    <scope>NUCLEOTIDE SEQUENCE [LARGE SCALE GENOMIC DNA]</scope>
    <source>
        <strain evidence="2">DSM 9293</strain>
    </source>
</reference>